<feature type="domain" description="Nuclease associated modular" evidence="1">
    <location>
        <begin position="49"/>
        <end position="65"/>
    </location>
</feature>
<dbReference type="InterPro" id="IPR011335">
    <property type="entry name" value="Restrct_endonuc-II-like"/>
</dbReference>
<dbReference type="Pfam" id="PF07460">
    <property type="entry name" value="NUMOD3"/>
    <property type="match status" value="3"/>
</dbReference>
<gene>
    <name evidence="2" type="ORF">MM415B02907_0011</name>
</gene>
<proteinExistence type="predicted"/>
<feature type="domain" description="Nuclease associated modular" evidence="1">
    <location>
        <begin position="111"/>
        <end position="127"/>
    </location>
</feature>
<accession>A0A6M3L028</accession>
<sequence length="335" mass="39218">MTRLCKCGCGLEVKPKREFLRGHYARVNNPMKGKNHSLITKMKISKKVKGRKRSPESIAKIAKARRGRKHSLETKIKMSRNNGMHRSEVREKVRLALNRPDVKIKMSLASSGRFVSIETRNKISRIHKGKKKPYMSIRMLGENNPMKNPEIAKKSGLAKKGRIQTLEERFNRGKSFRGKHLSATHREKISKAIKNLGNRHPMRIPRIKAIQMKKWARTSGLKEPNKPERELDRILQSLFPKEYKLNTKKRILILGGKIPDFVNINGKKKLIELYGDYWHRGQDPNKRINYFKQFGWNTMVIWEKELKEESKLKIRLTNFHERGIDSRLNLCKIRS</sequence>
<dbReference type="GO" id="GO:0003677">
    <property type="term" value="F:DNA binding"/>
    <property type="evidence" value="ECO:0007669"/>
    <property type="project" value="InterPro"/>
</dbReference>
<evidence type="ECO:0000259" key="1">
    <source>
        <dbReference type="SMART" id="SM00496"/>
    </source>
</evidence>
<dbReference type="SUPFAM" id="SSF64496">
    <property type="entry name" value="DNA-binding domain of intron-encoded endonucleases"/>
    <property type="match status" value="1"/>
</dbReference>
<name>A0A6M3L028_9ZZZZ</name>
<dbReference type="AlphaFoldDB" id="A0A6M3L028"/>
<evidence type="ECO:0000313" key="2">
    <source>
        <dbReference type="EMBL" id="QJA87709.1"/>
    </source>
</evidence>
<organism evidence="2">
    <name type="scientific">viral metagenome</name>
    <dbReference type="NCBI Taxonomy" id="1070528"/>
    <lineage>
        <taxon>unclassified sequences</taxon>
        <taxon>metagenomes</taxon>
        <taxon>organismal metagenomes</taxon>
    </lineage>
</organism>
<reference evidence="2" key="1">
    <citation type="submission" date="2020-03" db="EMBL/GenBank/DDBJ databases">
        <title>The deep terrestrial virosphere.</title>
        <authorList>
            <person name="Holmfeldt K."/>
            <person name="Nilsson E."/>
            <person name="Simone D."/>
            <person name="Lopez-Fernandez M."/>
            <person name="Wu X."/>
            <person name="de Brujin I."/>
            <person name="Lundin D."/>
            <person name="Andersson A."/>
            <person name="Bertilsson S."/>
            <person name="Dopson M."/>
        </authorList>
    </citation>
    <scope>NUCLEOTIDE SEQUENCE</scope>
    <source>
        <strain evidence="2">MM415B02907</strain>
    </source>
</reference>
<dbReference type="SMART" id="SM00496">
    <property type="entry name" value="IENR2"/>
    <property type="match status" value="5"/>
</dbReference>
<feature type="domain" description="Nuclease associated modular" evidence="1">
    <location>
        <begin position="177"/>
        <end position="193"/>
    </location>
</feature>
<protein>
    <recommendedName>
        <fullName evidence="1">Nuclease associated modular domain-containing protein</fullName>
    </recommendedName>
</protein>
<dbReference type="InterPro" id="IPR003611">
    <property type="entry name" value="NUMOD3"/>
</dbReference>
<feature type="domain" description="Nuclease associated modular" evidence="1">
    <location>
        <begin position="32"/>
        <end position="48"/>
    </location>
</feature>
<feature type="domain" description="Nuclease associated modular" evidence="1">
    <location>
        <begin position="66"/>
        <end position="82"/>
    </location>
</feature>
<dbReference type="Gene3D" id="3.40.960.10">
    <property type="entry name" value="VSR Endonuclease"/>
    <property type="match status" value="1"/>
</dbReference>
<dbReference type="EMBL" id="MT142727">
    <property type="protein sequence ID" value="QJA87709.1"/>
    <property type="molecule type" value="Genomic_DNA"/>
</dbReference>
<dbReference type="SUPFAM" id="SSF52980">
    <property type="entry name" value="Restriction endonuclease-like"/>
    <property type="match status" value="1"/>
</dbReference>